<reference evidence="2" key="1">
    <citation type="submission" date="2013-11" db="EMBL/GenBank/DDBJ databases">
        <title>Draft genome sequence from a member of Zhouia, isolated tidal flat.</title>
        <authorList>
            <person name="Jin H."/>
            <person name="Jeon C.O."/>
        </authorList>
    </citation>
    <scope>NUCLEOTIDE SEQUENCE [LARGE SCALE GENOMIC DNA]</scope>
    <source>
        <strain evidence="2">AD3</strain>
    </source>
</reference>
<keyword evidence="2" id="KW-1185">Reference proteome</keyword>
<evidence type="ECO:0000313" key="2">
    <source>
        <dbReference type="Proteomes" id="UP000018850"/>
    </source>
</evidence>
<protein>
    <submittedName>
        <fullName evidence="1">Uncharacterized protein</fullName>
    </submittedName>
</protein>
<evidence type="ECO:0000313" key="1">
    <source>
        <dbReference type="EMBL" id="ETN95866.1"/>
    </source>
</evidence>
<organism evidence="1 2">
    <name type="scientific">Zhouia amylolytica AD3</name>
    <dbReference type="NCBI Taxonomy" id="1286632"/>
    <lineage>
        <taxon>Bacteria</taxon>
        <taxon>Pseudomonadati</taxon>
        <taxon>Bacteroidota</taxon>
        <taxon>Flavobacteriia</taxon>
        <taxon>Flavobacteriales</taxon>
        <taxon>Flavobacteriaceae</taxon>
        <taxon>Zhouia</taxon>
    </lineage>
</organism>
<comment type="caution">
    <text evidence="1">The sequence shown here is derived from an EMBL/GenBank/DDBJ whole genome shotgun (WGS) entry which is preliminary data.</text>
</comment>
<proteinExistence type="predicted"/>
<dbReference type="AlphaFoldDB" id="W2UQW6"/>
<sequence>MHLEGAFVHLDEIGAPKMQAVLIIAIFKIAQGLTPFVPVS</sequence>
<dbReference type="Proteomes" id="UP000018850">
    <property type="component" value="Unassembled WGS sequence"/>
</dbReference>
<gene>
    <name evidence="1" type="ORF">P278_15880</name>
</gene>
<accession>W2UQW6</accession>
<reference evidence="1 2" key="2">
    <citation type="journal article" date="2016" name="Genome Announc.">
        <title>Draft Genome Sequence of Zhouia amylolytica AD3, Isolated from Tidal Flat Sediment.</title>
        <authorList>
            <person name="Jia B."/>
            <person name="Jin H.M."/>
            <person name="Lee H.J."/>
            <person name="Jeon C.O."/>
        </authorList>
    </citation>
    <scope>NUCLEOTIDE SEQUENCE [LARGE SCALE GENOMIC DNA]</scope>
    <source>
        <strain evidence="1 2">AD3</strain>
    </source>
</reference>
<dbReference type="EMBL" id="AYXY01000019">
    <property type="protein sequence ID" value="ETN95866.1"/>
    <property type="molecule type" value="Genomic_DNA"/>
</dbReference>
<name>W2UQW6_9FLAO</name>